<feature type="compositionally biased region" description="Low complexity" evidence="1">
    <location>
        <begin position="1"/>
        <end position="52"/>
    </location>
</feature>
<organism evidence="2">
    <name type="scientific">marine sediment metagenome</name>
    <dbReference type="NCBI Taxonomy" id="412755"/>
    <lineage>
        <taxon>unclassified sequences</taxon>
        <taxon>metagenomes</taxon>
        <taxon>ecological metagenomes</taxon>
    </lineage>
</organism>
<accession>X0VKR0</accession>
<feature type="non-terminal residue" evidence="2">
    <location>
        <position position="166"/>
    </location>
</feature>
<evidence type="ECO:0000313" key="2">
    <source>
        <dbReference type="EMBL" id="GAG11787.1"/>
    </source>
</evidence>
<dbReference type="EMBL" id="BARS01028728">
    <property type="protein sequence ID" value="GAG11787.1"/>
    <property type="molecule type" value="Genomic_DNA"/>
</dbReference>
<comment type="caution">
    <text evidence="2">The sequence shown here is derived from an EMBL/GenBank/DDBJ whole genome shotgun (WGS) entry which is preliminary data.</text>
</comment>
<reference evidence="2" key="1">
    <citation type="journal article" date="2014" name="Front. Microbiol.">
        <title>High frequency of phylogenetically diverse reductive dehalogenase-homologous genes in deep subseafloor sedimentary metagenomes.</title>
        <authorList>
            <person name="Kawai M."/>
            <person name="Futagami T."/>
            <person name="Toyoda A."/>
            <person name="Takaki Y."/>
            <person name="Nishi S."/>
            <person name="Hori S."/>
            <person name="Arai W."/>
            <person name="Tsubouchi T."/>
            <person name="Morono Y."/>
            <person name="Uchiyama I."/>
            <person name="Ito T."/>
            <person name="Fujiyama A."/>
            <person name="Inagaki F."/>
            <person name="Takami H."/>
        </authorList>
    </citation>
    <scope>NUCLEOTIDE SEQUENCE</scope>
    <source>
        <strain evidence="2">Expedition CK06-06</strain>
    </source>
</reference>
<feature type="region of interest" description="Disordered" evidence="1">
    <location>
        <begin position="1"/>
        <end position="58"/>
    </location>
</feature>
<evidence type="ECO:0000256" key="1">
    <source>
        <dbReference type="SAM" id="MobiDB-lite"/>
    </source>
</evidence>
<name>X0VKR0_9ZZZZ</name>
<dbReference type="AlphaFoldDB" id="X0VKR0"/>
<protein>
    <submittedName>
        <fullName evidence="2">Uncharacterized protein</fullName>
    </submittedName>
</protein>
<proteinExistence type="predicted"/>
<gene>
    <name evidence="2" type="ORF">S01H1_45002</name>
</gene>
<sequence>MSDNISTDTAAASTETASTEATSTDAGILGGAATTTDAASTTTAPATTEAPAQWYDGLSEEVTTHKGWEGVKGKIKDIDGLAFSYLNLQSKIGSHDEGGIKPISAESTPEELTEFYNANGRPENASDYSFDGLPEGMELDTERLTERNAGLHQLGLSQSQYEGVMG</sequence>